<dbReference type="AlphaFoldDB" id="A0A937CSI0"/>
<evidence type="ECO:0000313" key="3">
    <source>
        <dbReference type="Proteomes" id="UP000599109"/>
    </source>
</evidence>
<proteinExistence type="predicted"/>
<feature type="signal peptide" evidence="1">
    <location>
        <begin position="1"/>
        <end position="24"/>
    </location>
</feature>
<organism evidence="2 3">
    <name type="scientific">Ramlibacter monticola</name>
    <dbReference type="NCBI Taxonomy" id="1926872"/>
    <lineage>
        <taxon>Bacteria</taxon>
        <taxon>Pseudomonadati</taxon>
        <taxon>Pseudomonadota</taxon>
        <taxon>Betaproteobacteria</taxon>
        <taxon>Burkholderiales</taxon>
        <taxon>Comamonadaceae</taxon>
        <taxon>Ramlibacter</taxon>
    </lineage>
</organism>
<dbReference type="InterPro" id="IPR042230">
    <property type="entry name" value="CusF_sf"/>
</dbReference>
<feature type="chain" id="PRO_5037920755" evidence="1">
    <location>
        <begin position="25"/>
        <end position="115"/>
    </location>
</feature>
<dbReference type="Gene3D" id="2.40.50.320">
    <property type="entry name" value="Copper binding periplasmic protein CusF"/>
    <property type="match status" value="1"/>
</dbReference>
<dbReference type="Proteomes" id="UP000599109">
    <property type="component" value="Unassembled WGS sequence"/>
</dbReference>
<comment type="caution">
    <text evidence="2">The sequence shown here is derived from an EMBL/GenBank/DDBJ whole genome shotgun (WGS) entry which is preliminary data.</text>
</comment>
<name>A0A937CSI0_9BURK</name>
<evidence type="ECO:0000256" key="1">
    <source>
        <dbReference type="SAM" id="SignalP"/>
    </source>
</evidence>
<dbReference type="RefSeq" id="WP_201673861.1">
    <property type="nucleotide sequence ID" value="NZ_JAEQNE010000002.1"/>
</dbReference>
<gene>
    <name evidence="2" type="ORF">JJ685_08705</name>
</gene>
<keyword evidence="1" id="KW-0732">Signal</keyword>
<protein>
    <submittedName>
        <fullName evidence="2">Copper-binding protein</fullName>
    </submittedName>
</protein>
<sequence>MKLKEKAVVAAGVLVLGLTGSAIAVGEPQQLVAAPAATAVSATLTAGEVRKVDVEQGKVTIKHEAITNLDMPPMTMVFRAVKPELLKDLKPGDKVRFHAESVGGALVVTQIEAAK</sequence>
<dbReference type="InterPro" id="IPR021647">
    <property type="entry name" value="CusF_Ec"/>
</dbReference>
<dbReference type="Pfam" id="PF11604">
    <property type="entry name" value="CusF_Ec"/>
    <property type="match status" value="1"/>
</dbReference>
<evidence type="ECO:0000313" key="2">
    <source>
        <dbReference type="EMBL" id="MBL0391216.1"/>
    </source>
</evidence>
<dbReference type="EMBL" id="JAEQNE010000002">
    <property type="protein sequence ID" value="MBL0391216.1"/>
    <property type="molecule type" value="Genomic_DNA"/>
</dbReference>
<reference evidence="2 3" key="1">
    <citation type="journal article" date="2017" name="Int. J. Syst. Evol. Microbiol.">
        <title>Ramlibacter monticola sp. nov., isolated from forest soil.</title>
        <authorList>
            <person name="Chaudhary D.K."/>
            <person name="Kim J."/>
        </authorList>
    </citation>
    <scope>NUCLEOTIDE SEQUENCE [LARGE SCALE GENOMIC DNA]</scope>
    <source>
        <strain evidence="2 3">KACC 19175</strain>
    </source>
</reference>
<keyword evidence="3" id="KW-1185">Reference proteome</keyword>
<accession>A0A937CSI0</accession>